<accession>A0AAV6V9R1</accession>
<comment type="caution">
    <text evidence="1">The sequence shown here is derived from an EMBL/GenBank/DDBJ whole genome shotgun (WGS) entry which is preliminary data.</text>
</comment>
<name>A0AAV6V9R1_9ARAC</name>
<reference evidence="1 2" key="1">
    <citation type="journal article" date="2022" name="Nat. Ecol. Evol.">
        <title>A masculinizing supergene underlies an exaggerated male reproductive morph in a spider.</title>
        <authorList>
            <person name="Hendrickx F."/>
            <person name="De Corte Z."/>
            <person name="Sonet G."/>
            <person name="Van Belleghem S.M."/>
            <person name="Kostlbacher S."/>
            <person name="Vangestel C."/>
        </authorList>
    </citation>
    <scope>NUCLEOTIDE SEQUENCE [LARGE SCALE GENOMIC DNA]</scope>
    <source>
        <strain evidence="1">W744_W776</strain>
    </source>
</reference>
<organism evidence="1 2">
    <name type="scientific">Oedothorax gibbosus</name>
    <dbReference type="NCBI Taxonomy" id="931172"/>
    <lineage>
        <taxon>Eukaryota</taxon>
        <taxon>Metazoa</taxon>
        <taxon>Ecdysozoa</taxon>
        <taxon>Arthropoda</taxon>
        <taxon>Chelicerata</taxon>
        <taxon>Arachnida</taxon>
        <taxon>Araneae</taxon>
        <taxon>Araneomorphae</taxon>
        <taxon>Entelegynae</taxon>
        <taxon>Araneoidea</taxon>
        <taxon>Linyphiidae</taxon>
        <taxon>Erigoninae</taxon>
        <taxon>Oedothorax</taxon>
    </lineage>
</organism>
<keyword evidence="2" id="KW-1185">Reference proteome</keyword>
<sequence>MPSTGHFFGTLRTPRMNSTVNRMRRNPSSFSEEEQIQLNSRRNYRADYRKAVRRMTISFFSENRQHKMVVMGMTLNACVAVPLEQS</sequence>
<protein>
    <submittedName>
        <fullName evidence="1">Uncharacterized protein</fullName>
    </submittedName>
</protein>
<evidence type="ECO:0000313" key="2">
    <source>
        <dbReference type="Proteomes" id="UP000827092"/>
    </source>
</evidence>
<proteinExistence type="predicted"/>
<dbReference type="Proteomes" id="UP000827092">
    <property type="component" value="Unassembled WGS sequence"/>
</dbReference>
<evidence type="ECO:0000313" key="1">
    <source>
        <dbReference type="EMBL" id="KAG8192598.1"/>
    </source>
</evidence>
<gene>
    <name evidence="1" type="ORF">JTE90_015231</name>
</gene>
<dbReference type="EMBL" id="JAFNEN010000138">
    <property type="protein sequence ID" value="KAG8192598.1"/>
    <property type="molecule type" value="Genomic_DNA"/>
</dbReference>
<dbReference type="AlphaFoldDB" id="A0AAV6V9R1"/>